<evidence type="ECO:0000313" key="2">
    <source>
        <dbReference type="Proteomes" id="UP000887013"/>
    </source>
</evidence>
<protein>
    <submittedName>
        <fullName evidence="1">Uncharacterized protein</fullName>
    </submittedName>
</protein>
<gene>
    <name evidence="1" type="ORF">NPIL_228001</name>
</gene>
<reference evidence="1" key="1">
    <citation type="submission" date="2020-08" db="EMBL/GenBank/DDBJ databases">
        <title>Multicomponent nature underlies the extraordinary mechanical properties of spider dragline silk.</title>
        <authorList>
            <person name="Kono N."/>
            <person name="Nakamura H."/>
            <person name="Mori M."/>
            <person name="Yoshida Y."/>
            <person name="Ohtoshi R."/>
            <person name="Malay A.D."/>
            <person name="Moran D.A.P."/>
            <person name="Tomita M."/>
            <person name="Numata K."/>
            <person name="Arakawa K."/>
        </authorList>
    </citation>
    <scope>NUCLEOTIDE SEQUENCE</scope>
</reference>
<accession>A0A8X6U3J8</accession>
<keyword evidence="2" id="KW-1185">Reference proteome</keyword>
<sequence>MYMVELPKNVNLDLVEDQLKTSKLCGKLGPKVLTPDHEDIRDSVLQEMLDRVTSDPSFLKRIITRGESLMFQCDLETKRQCEMAPPQTHLNQRRHQ</sequence>
<dbReference type="OrthoDB" id="8189655at2759"/>
<dbReference type="EMBL" id="BMAW01070760">
    <property type="protein sequence ID" value="GFT74902.1"/>
    <property type="molecule type" value="Genomic_DNA"/>
</dbReference>
<evidence type="ECO:0000313" key="1">
    <source>
        <dbReference type="EMBL" id="GFT74902.1"/>
    </source>
</evidence>
<name>A0A8X6U3J8_NEPPI</name>
<organism evidence="1 2">
    <name type="scientific">Nephila pilipes</name>
    <name type="common">Giant wood spider</name>
    <name type="synonym">Nephila maculata</name>
    <dbReference type="NCBI Taxonomy" id="299642"/>
    <lineage>
        <taxon>Eukaryota</taxon>
        <taxon>Metazoa</taxon>
        <taxon>Ecdysozoa</taxon>
        <taxon>Arthropoda</taxon>
        <taxon>Chelicerata</taxon>
        <taxon>Arachnida</taxon>
        <taxon>Araneae</taxon>
        <taxon>Araneomorphae</taxon>
        <taxon>Entelegynae</taxon>
        <taxon>Araneoidea</taxon>
        <taxon>Nephilidae</taxon>
        <taxon>Nephila</taxon>
    </lineage>
</organism>
<dbReference type="AlphaFoldDB" id="A0A8X6U3J8"/>
<dbReference type="Proteomes" id="UP000887013">
    <property type="component" value="Unassembled WGS sequence"/>
</dbReference>
<proteinExistence type="predicted"/>
<comment type="caution">
    <text evidence="1">The sequence shown here is derived from an EMBL/GenBank/DDBJ whole genome shotgun (WGS) entry which is preliminary data.</text>
</comment>